<evidence type="ECO:0000313" key="1">
    <source>
        <dbReference type="EMBL" id="KAJ1890291.1"/>
    </source>
</evidence>
<keyword evidence="2" id="KW-1185">Reference proteome</keyword>
<dbReference type="EMBL" id="JANBPG010001369">
    <property type="protein sequence ID" value="KAJ1890291.1"/>
    <property type="molecule type" value="Genomic_DNA"/>
</dbReference>
<reference evidence="1" key="1">
    <citation type="submission" date="2022-07" db="EMBL/GenBank/DDBJ databases">
        <title>Phylogenomic reconstructions and comparative analyses of Kickxellomycotina fungi.</title>
        <authorList>
            <person name="Reynolds N.K."/>
            <person name="Stajich J.E."/>
            <person name="Barry K."/>
            <person name="Grigoriev I.V."/>
            <person name="Crous P."/>
            <person name="Smith M.E."/>
        </authorList>
    </citation>
    <scope>NUCLEOTIDE SEQUENCE</scope>
    <source>
        <strain evidence="1">Benny 63K</strain>
    </source>
</reference>
<proteinExistence type="predicted"/>
<gene>
    <name evidence="1" type="ORF">LPJ66_007567</name>
</gene>
<comment type="caution">
    <text evidence="1">The sequence shown here is derived from an EMBL/GenBank/DDBJ whole genome shotgun (WGS) entry which is preliminary data.</text>
</comment>
<accession>A0ACC1I928</accession>
<sequence length="343" mass="36914">MPVSSTTRLLSETAQVLRIGTRDSKLALIQTYLVVELIQAAHPGLAVEVETMKTIGDKIQDVALRKFGDKGLFTKELETALEAKAINMIVHSLKDMPTHLPPNMKILAITEREDPRDAVIMHKCNQGRLLEDLPEGSVIGTGSVRRVAQLRRLYPHLRFADIRGNLTTRMAKLDAADSPFAALILAVAGMRRQGMGARISQPLDAVLYAVGQGALGIEVLENDTDTQALLHGCLDHRATRLACLAERELMRRLEGGCSVPIGVTTAWCGADELRLCAVVVSPDGAEEVRLQAQAAVASDADAERLGARLARDMCAAGASRILAAIHHPPPPSAEVVAQATARK</sequence>
<dbReference type="Proteomes" id="UP001150581">
    <property type="component" value="Unassembled WGS sequence"/>
</dbReference>
<organism evidence="1 2">
    <name type="scientific">Kickxella alabastrina</name>
    <dbReference type="NCBI Taxonomy" id="61397"/>
    <lineage>
        <taxon>Eukaryota</taxon>
        <taxon>Fungi</taxon>
        <taxon>Fungi incertae sedis</taxon>
        <taxon>Zoopagomycota</taxon>
        <taxon>Kickxellomycotina</taxon>
        <taxon>Kickxellomycetes</taxon>
        <taxon>Kickxellales</taxon>
        <taxon>Kickxellaceae</taxon>
        <taxon>Kickxella</taxon>
    </lineage>
</organism>
<protein>
    <submittedName>
        <fullName evidence="1">Uncharacterized protein</fullName>
    </submittedName>
</protein>
<name>A0ACC1I928_9FUNG</name>
<evidence type="ECO:0000313" key="2">
    <source>
        <dbReference type="Proteomes" id="UP001150581"/>
    </source>
</evidence>